<protein>
    <submittedName>
        <fullName evidence="2">TraB/GumN family protein</fullName>
    </submittedName>
</protein>
<dbReference type="InterPro" id="IPR046345">
    <property type="entry name" value="TraB_PrgY-like"/>
</dbReference>
<organism evidence="2 3">
    <name type="scientific">Halomarina ordinaria</name>
    <dbReference type="NCBI Taxonomy" id="3033939"/>
    <lineage>
        <taxon>Archaea</taxon>
        <taxon>Methanobacteriati</taxon>
        <taxon>Methanobacteriota</taxon>
        <taxon>Stenosarchaea group</taxon>
        <taxon>Halobacteria</taxon>
        <taxon>Halobacteriales</taxon>
        <taxon>Natronomonadaceae</taxon>
        <taxon>Halomarina</taxon>
    </lineage>
</organism>
<feature type="transmembrane region" description="Helical" evidence="1">
    <location>
        <begin position="446"/>
        <end position="466"/>
    </location>
</feature>
<feature type="transmembrane region" description="Helical" evidence="1">
    <location>
        <begin position="185"/>
        <end position="209"/>
    </location>
</feature>
<dbReference type="PANTHER" id="PTHR21530:SF7">
    <property type="entry name" value="TRAB DOMAIN-CONTAINING PROTEIN"/>
    <property type="match status" value="1"/>
</dbReference>
<dbReference type="CDD" id="cd14726">
    <property type="entry name" value="TraB_PrgY-like"/>
    <property type="match status" value="1"/>
</dbReference>
<feature type="transmembrane region" description="Helical" evidence="1">
    <location>
        <begin position="263"/>
        <end position="285"/>
    </location>
</feature>
<comment type="caution">
    <text evidence="2">The sequence shown here is derived from an EMBL/GenBank/DDBJ whole genome shotgun (WGS) entry which is preliminary data.</text>
</comment>
<dbReference type="Proteomes" id="UP001596406">
    <property type="component" value="Unassembled WGS sequence"/>
</dbReference>
<evidence type="ECO:0000313" key="3">
    <source>
        <dbReference type="Proteomes" id="UP001596406"/>
    </source>
</evidence>
<dbReference type="AlphaFoldDB" id="A0ABD5U525"/>
<keyword evidence="1" id="KW-1133">Transmembrane helix</keyword>
<dbReference type="PANTHER" id="PTHR21530">
    <property type="entry name" value="PHEROMONE SHUTDOWN PROTEIN"/>
    <property type="match status" value="1"/>
</dbReference>
<feature type="transmembrane region" description="Helical" evidence="1">
    <location>
        <begin position="508"/>
        <end position="534"/>
    </location>
</feature>
<proteinExistence type="predicted"/>
<dbReference type="InterPro" id="IPR002816">
    <property type="entry name" value="TraB/PrgY/GumN_fam"/>
</dbReference>
<keyword evidence="3" id="KW-1185">Reference proteome</keyword>
<evidence type="ECO:0000313" key="2">
    <source>
        <dbReference type="EMBL" id="MFC6835615.1"/>
    </source>
</evidence>
<name>A0ABD5U525_9EURY</name>
<feature type="transmembrane region" description="Helical" evidence="1">
    <location>
        <begin position="221"/>
        <end position="243"/>
    </location>
</feature>
<dbReference type="RefSeq" id="WP_304447311.1">
    <property type="nucleotide sequence ID" value="NZ_JARRAH010000001.1"/>
</dbReference>
<keyword evidence="1" id="KW-0812">Transmembrane</keyword>
<keyword evidence="1" id="KW-0472">Membrane</keyword>
<sequence>MSEQAPERGSVTVVGTAHVSAESVEEVEDAIEAERPDVVAVELDEGRYRQLRGDGPEDLDASDLLHGNTVFQFLAYWVLSYVQARMGDEFDITPGADMLAAVETAERLGLGIALVDRDIQVTIQRFWARLTGREKVSLMGGLVMSVAPPPQVGAAVGATVGLLVGVLLGTFGAGTLGLDAAAASLGSAAGAVGALVVGAGIALALLAFAGSLLPGGLAERLAVSLGLGVLAGMGLWLTGGLVVGPLDLSPDAFVSLGRGATTLALGVGVGIAVLGGIGTLLGMALDASVEEPDAEQLEMSDLTDSDVVSVMMEEFRRFSPGGAEALIDERDAFIAHKLVGLREQGKSVVAVVGAGHREGIERYLDRPETLPEMGSLTGVQKTRRFSPYKLVGYLFTLGFLVFFVLIGMAGVRDTFLLQLFGAWFLVNGAFAFALARIAGAHNLSALVGGAVAWLTSLNPLLAPGWFAGYVELRYTSVNVADIGTLNELLKDEERPLEDLLRDLRQVPLFKLILVVAFTNIGSTVASFLFAFVLLPALFSGQGISTAGEVADLMLQGARNSVDLLLGGFR</sequence>
<dbReference type="Pfam" id="PF01963">
    <property type="entry name" value="TraB_PrgY_gumN"/>
    <property type="match status" value="2"/>
</dbReference>
<dbReference type="EMBL" id="JBHSXM010000001">
    <property type="protein sequence ID" value="MFC6835615.1"/>
    <property type="molecule type" value="Genomic_DNA"/>
</dbReference>
<accession>A0ABD5U525</accession>
<feature type="transmembrane region" description="Helical" evidence="1">
    <location>
        <begin position="152"/>
        <end position="173"/>
    </location>
</feature>
<feature type="transmembrane region" description="Helical" evidence="1">
    <location>
        <begin position="415"/>
        <end position="434"/>
    </location>
</feature>
<gene>
    <name evidence="2" type="ORF">ACFQHK_03730</name>
</gene>
<evidence type="ECO:0000256" key="1">
    <source>
        <dbReference type="SAM" id="Phobius"/>
    </source>
</evidence>
<feature type="transmembrane region" description="Helical" evidence="1">
    <location>
        <begin position="390"/>
        <end position="409"/>
    </location>
</feature>
<reference evidence="2 3" key="1">
    <citation type="journal article" date="2019" name="Int. J. Syst. Evol. Microbiol.">
        <title>The Global Catalogue of Microorganisms (GCM) 10K type strain sequencing project: providing services to taxonomists for standard genome sequencing and annotation.</title>
        <authorList>
            <consortium name="The Broad Institute Genomics Platform"/>
            <consortium name="The Broad Institute Genome Sequencing Center for Infectious Disease"/>
            <person name="Wu L."/>
            <person name="Ma J."/>
        </authorList>
    </citation>
    <scope>NUCLEOTIDE SEQUENCE [LARGE SCALE GENOMIC DNA]</scope>
    <source>
        <strain evidence="2 3">PSRA2</strain>
    </source>
</reference>